<sequence>MSGCALAGFVRLPTNNLNSVLQALASRGPLVVGVDASRWDVYGHGIFDGCDRDATINHAVVLVGYGRDILGKGYFLIRNSWGKAWGEDGYMRLLRLSSDQGELGHCGLDRKPQEGVWCEGGAPQAARWLSIWAFFTECTKKTREYKQAAAARCAPFPEVHVIKRRCAEDPQNFTWGEKYKRLAGELRQVLADKAISVTDFKTPLLKKSQRIYDRYSEWERRLPKSTPSNASHKSSVPSRLGAFEVHLVQSTWDPERCCPATLGNHRHQGPAVNLPEGIFCTACAEVLRDERPMTYTKDSLKEQHMLLHSKLWTRRWPGLKPLLVRIGIATVPPPPLVPRPARLVEVDPPACQDVAPTPRSLTCERKTLKFPEDPADIIRKKMSALDCPAQKGWILDLSLGTEVLCKCGGGSHQLSVGAVIAEIQPLGFDGDNFRHFVEQKREQFQGEDVNAFLRSFLDTEGQEVMTRLVSERQQKVKDQRDLEESAFQRLLACKEDLMSQQRDICESYSTALREGQIQAERVFVKYCITCATSVPGAKVSIDPESTSVEDALEELDRAKQLNETLEKAWQDWEEAIECWLDVPEVFQQRPDLANANFDKDDADAKAAQLRKQADMIRRKMTKCLPDRNEYSDRLLRIQEEWAHRVEEYRDSGEGLPA</sequence>
<feature type="coiled-coil region" evidence="3">
    <location>
        <begin position="548"/>
        <end position="619"/>
    </location>
</feature>
<gene>
    <name evidence="5" type="ORF">SNEC2469_LOCUS989</name>
</gene>
<organism evidence="5 6">
    <name type="scientific">Symbiodinium necroappetens</name>
    <dbReference type="NCBI Taxonomy" id="1628268"/>
    <lineage>
        <taxon>Eukaryota</taxon>
        <taxon>Sar</taxon>
        <taxon>Alveolata</taxon>
        <taxon>Dinophyceae</taxon>
        <taxon>Suessiales</taxon>
        <taxon>Symbiodiniaceae</taxon>
        <taxon>Symbiodinium</taxon>
    </lineage>
</organism>
<dbReference type="InterPro" id="IPR013128">
    <property type="entry name" value="Peptidase_C1A"/>
</dbReference>
<dbReference type="OrthoDB" id="415726at2759"/>
<dbReference type="SUPFAM" id="SSF54001">
    <property type="entry name" value="Cysteine proteinases"/>
    <property type="match status" value="1"/>
</dbReference>
<dbReference type="Gene3D" id="3.90.70.10">
    <property type="entry name" value="Cysteine proteinases"/>
    <property type="match status" value="1"/>
</dbReference>
<proteinExistence type="inferred from homology"/>
<keyword evidence="6" id="KW-1185">Reference proteome</keyword>
<evidence type="ECO:0000313" key="5">
    <source>
        <dbReference type="EMBL" id="CAE7188069.1"/>
    </source>
</evidence>
<dbReference type="AlphaFoldDB" id="A0A812IXB9"/>
<dbReference type="GO" id="GO:0006508">
    <property type="term" value="P:proteolysis"/>
    <property type="evidence" value="ECO:0007669"/>
    <property type="project" value="InterPro"/>
</dbReference>
<dbReference type="PROSITE" id="PS00639">
    <property type="entry name" value="THIOL_PROTEASE_HIS"/>
    <property type="match status" value="1"/>
</dbReference>
<feature type="domain" description="Peptidase C1A papain C-terminal" evidence="4">
    <location>
        <begin position="8"/>
        <end position="111"/>
    </location>
</feature>
<evidence type="ECO:0000256" key="2">
    <source>
        <dbReference type="ARBA" id="ARBA00023145"/>
    </source>
</evidence>
<protein>
    <recommendedName>
        <fullName evidence="4">Peptidase C1A papain C-terminal domain-containing protein</fullName>
    </recommendedName>
</protein>
<evidence type="ECO:0000256" key="3">
    <source>
        <dbReference type="SAM" id="Coils"/>
    </source>
</evidence>
<evidence type="ECO:0000256" key="1">
    <source>
        <dbReference type="ARBA" id="ARBA00008455"/>
    </source>
</evidence>
<dbReference type="Proteomes" id="UP000601435">
    <property type="component" value="Unassembled WGS sequence"/>
</dbReference>
<comment type="similarity">
    <text evidence="1">Belongs to the peptidase C1 family.</text>
</comment>
<dbReference type="InterPro" id="IPR025660">
    <property type="entry name" value="Pept_his_AS"/>
</dbReference>
<dbReference type="EMBL" id="CAJNJA010005318">
    <property type="protein sequence ID" value="CAE7188069.1"/>
    <property type="molecule type" value="Genomic_DNA"/>
</dbReference>
<reference evidence="5" key="1">
    <citation type="submission" date="2021-02" db="EMBL/GenBank/DDBJ databases">
        <authorList>
            <person name="Dougan E. K."/>
            <person name="Rhodes N."/>
            <person name="Thang M."/>
            <person name="Chan C."/>
        </authorList>
    </citation>
    <scope>NUCLEOTIDE SEQUENCE</scope>
</reference>
<keyword evidence="3" id="KW-0175">Coiled coil</keyword>
<dbReference type="InterPro" id="IPR000668">
    <property type="entry name" value="Peptidase_C1A_C"/>
</dbReference>
<dbReference type="InterPro" id="IPR038765">
    <property type="entry name" value="Papain-like_cys_pep_sf"/>
</dbReference>
<evidence type="ECO:0000313" key="6">
    <source>
        <dbReference type="Proteomes" id="UP000601435"/>
    </source>
</evidence>
<evidence type="ECO:0000259" key="4">
    <source>
        <dbReference type="Pfam" id="PF00112"/>
    </source>
</evidence>
<keyword evidence="2" id="KW-0865">Zymogen</keyword>
<name>A0A812IXB9_9DINO</name>
<dbReference type="GO" id="GO:0008234">
    <property type="term" value="F:cysteine-type peptidase activity"/>
    <property type="evidence" value="ECO:0007669"/>
    <property type="project" value="InterPro"/>
</dbReference>
<accession>A0A812IXB9</accession>
<dbReference type="PANTHER" id="PTHR12411">
    <property type="entry name" value="CYSTEINE PROTEASE FAMILY C1-RELATED"/>
    <property type="match status" value="1"/>
</dbReference>
<comment type="caution">
    <text evidence="5">The sequence shown here is derived from an EMBL/GenBank/DDBJ whole genome shotgun (WGS) entry which is preliminary data.</text>
</comment>
<dbReference type="Pfam" id="PF00112">
    <property type="entry name" value="Peptidase_C1"/>
    <property type="match status" value="1"/>
</dbReference>